<accession>A0A062VC02</accession>
<proteinExistence type="predicted"/>
<evidence type="ECO:0000313" key="3">
    <source>
        <dbReference type="Proteomes" id="UP000027100"/>
    </source>
</evidence>
<organism evidence="2 3">
    <name type="scientific">Hyphomonas polymorpha PS728</name>
    <dbReference type="NCBI Taxonomy" id="1280954"/>
    <lineage>
        <taxon>Bacteria</taxon>
        <taxon>Pseudomonadati</taxon>
        <taxon>Pseudomonadota</taxon>
        <taxon>Alphaproteobacteria</taxon>
        <taxon>Hyphomonadales</taxon>
        <taxon>Hyphomonadaceae</taxon>
        <taxon>Hyphomonas</taxon>
    </lineage>
</organism>
<reference evidence="2 3" key="1">
    <citation type="journal article" date="2014" name="Antonie Van Leeuwenhoek">
        <title>Hyphomonas beringensis sp. nov. and Hyphomonas chukchiensis sp. nov., isolated from surface seawater of the Bering Sea and Chukchi Sea.</title>
        <authorList>
            <person name="Li C."/>
            <person name="Lai Q."/>
            <person name="Li G."/>
            <person name="Dong C."/>
            <person name="Wang J."/>
            <person name="Liao Y."/>
            <person name="Shao Z."/>
        </authorList>
    </citation>
    <scope>NUCLEOTIDE SEQUENCE [LARGE SCALE GENOMIC DNA]</scope>
    <source>
        <strain evidence="2 3">PS728</strain>
    </source>
</reference>
<protein>
    <recommendedName>
        <fullName evidence="1">AbiEi antitoxin N-terminal domain-containing protein</fullName>
    </recommendedName>
</protein>
<gene>
    <name evidence="2" type="ORF">HPO_13000</name>
</gene>
<dbReference type="InterPro" id="IPR025159">
    <property type="entry name" value="AbiEi_N"/>
</dbReference>
<feature type="domain" description="AbiEi antitoxin N-terminal" evidence="1">
    <location>
        <begin position="12"/>
        <end position="64"/>
    </location>
</feature>
<dbReference type="STRING" id="1280954.HPO_13000"/>
<evidence type="ECO:0000313" key="2">
    <source>
        <dbReference type="EMBL" id="KCZ97773.1"/>
    </source>
</evidence>
<sequence>MNSIPSIPEGRQQLAHLVAGAGDVIQIDDAVRVLGLDRTVAAKTLARWTNQGWLRRVRRGVYVPVSLDSLSSQHVLDDPWVLVPGLFGPAYVGGRTAAEYWDLTEQLFNDIVVMTAQSVRSKSQQRHGATFTLKHIQERKIFGCKPVWRGRTKVMVSDLERSIIDTLDDPAIGGGIQQVSDCFGEYLKRKDRKDHLLISYGERLGNGAVFKRLGFLAEQRGEEALVQACLERLTKGAIKLDPAQDCPKLVTRWRIWIPARWKAGMQT</sequence>
<dbReference type="eggNOG" id="COG5340">
    <property type="taxonomic scope" value="Bacteria"/>
</dbReference>
<dbReference type="PATRIC" id="fig|1280954.3.peg.2633"/>
<evidence type="ECO:0000259" key="1">
    <source>
        <dbReference type="Pfam" id="PF13338"/>
    </source>
</evidence>
<comment type="caution">
    <text evidence="2">The sequence shown here is derived from an EMBL/GenBank/DDBJ whole genome shotgun (WGS) entry which is preliminary data.</text>
</comment>
<dbReference type="AlphaFoldDB" id="A0A062VC02"/>
<dbReference type="EMBL" id="ARYM01000015">
    <property type="protein sequence ID" value="KCZ97773.1"/>
    <property type="molecule type" value="Genomic_DNA"/>
</dbReference>
<keyword evidence="3" id="KW-1185">Reference proteome</keyword>
<name>A0A062VC02_9PROT</name>
<dbReference type="Proteomes" id="UP000027100">
    <property type="component" value="Unassembled WGS sequence"/>
</dbReference>
<dbReference type="Pfam" id="PF13338">
    <property type="entry name" value="AbiEi_4"/>
    <property type="match status" value="1"/>
</dbReference>